<dbReference type="CDD" id="cd02883">
    <property type="entry name" value="NUDIX_Hydrolase"/>
    <property type="match status" value="1"/>
</dbReference>
<dbReference type="Gene3D" id="3.90.79.10">
    <property type="entry name" value="Nucleoside Triphosphate Pyrophosphohydrolase"/>
    <property type="match status" value="1"/>
</dbReference>
<evidence type="ECO:0000256" key="1">
    <source>
        <dbReference type="ARBA" id="ARBA00022801"/>
    </source>
</evidence>
<proteinExistence type="predicted"/>
<name>A0A8S5UHE8_9CAUD</name>
<dbReference type="InterPro" id="IPR020084">
    <property type="entry name" value="NUDIX_hydrolase_CS"/>
</dbReference>
<dbReference type="GO" id="GO:0016787">
    <property type="term" value="F:hydrolase activity"/>
    <property type="evidence" value="ECO:0007669"/>
    <property type="project" value="UniProtKB-KW"/>
</dbReference>
<feature type="domain" description="Nudix hydrolase" evidence="2">
    <location>
        <begin position="73"/>
        <end position="198"/>
    </location>
</feature>
<organism evidence="3">
    <name type="scientific">Myoviridae sp. ctu2j3</name>
    <dbReference type="NCBI Taxonomy" id="2825197"/>
    <lineage>
        <taxon>Viruses</taxon>
        <taxon>Duplodnaviria</taxon>
        <taxon>Heunggongvirae</taxon>
        <taxon>Uroviricota</taxon>
        <taxon>Caudoviricetes</taxon>
    </lineage>
</organism>
<dbReference type="PROSITE" id="PS00893">
    <property type="entry name" value="NUDIX_BOX"/>
    <property type="match status" value="1"/>
</dbReference>
<dbReference type="Pfam" id="PF00293">
    <property type="entry name" value="NUDIX"/>
    <property type="match status" value="1"/>
</dbReference>
<dbReference type="PROSITE" id="PS51462">
    <property type="entry name" value="NUDIX"/>
    <property type="match status" value="1"/>
</dbReference>
<evidence type="ECO:0000313" key="3">
    <source>
        <dbReference type="EMBL" id="DAF93921.1"/>
    </source>
</evidence>
<dbReference type="InterPro" id="IPR015797">
    <property type="entry name" value="NUDIX_hydrolase-like_dom_sf"/>
</dbReference>
<sequence length="228" mass="25929">MTMWKFRSITIRLCQKTYSATADAKDPLRRVFLFAQFNNNRSKENRMEAPYRLLTDIRDTEWLPSIVSDPNYWGKVCAGCLIMAEDTGRFLMPLRSPGVTNPDCWGTWGGAVDHGEHVEMAVAREVQEEAGYTGPLKLRPLLLFRGDGMVYQNFLAIVPHEFQPKLNWETSDAQWVDDIEDVSPLHPGVEALLNDDTSMASIAYFRGQETYREPHELEGGQDANESNP</sequence>
<dbReference type="SUPFAM" id="SSF55811">
    <property type="entry name" value="Nudix"/>
    <property type="match status" value="1"/>
</dbReference>
<dbReference type="EMBL" id="BK016090">
    <property type="protein sequence ID" value="DAF93921.1"/>
    <property type="molecule type" value="Genomic_DNA"/>
</dbReference>
<evidence type="ECO:0000259" key="2">
    <source>
        <dbReference type="PROSITE" id="PS51462"/>
    </source>
</evidence>
<reference evidence="3" key="1">
    <citation type="journal article" date="2021" name="Proc. Natl. Acad. Sci. U.S.A.">
        <title>A Catalog of Tens of Thousands of Viruses from Human Metagenomes Reveals Hidden Associations with Chronic Diseases.</title>
        <authorList>
            <person name="Tisza M.J."/>
            <person name="Buck C.B."/>
        </authorList>
    </citation>
    <scope>NUCLEOTIDE SEQUENCE</scope>
    <source>
        <strain evidence="3">Ctu2j3</strain>
    </source>
</reference>
<accession>A0A8S5UHE8</accession>
<protein>
    <submittedName>
        <fullName evidence="3">NUDIX hydrolase</fullName>
    </submittedName>
</protein>
<keyword evidence="1 3" id="KW-0378">Hydrolase</keyword>
<dbReference type="EMBL" id="BK016090">
    <property type="protein sequence ID" value="DAF93924.1"/>
    <property type="molecule type" value="Genomic_DNA"/>
</dbReference>
<dbReference type="InterPro" id="IPR000086">
    <property type="entry name" value="NUDIX_hydrolase_dom"/>
</dbReference>